<keyword evidence="2" id="KW-1185">Reference proteome</keyword>
<accession>D9PYQ7</accession>
<dbReference type="HOGENOM" id="CLU_1536697_0_0_2"/>
<dbReference type="PaxDb" id="79929-MTBMA_c17870"/>
<organism evidence="1 2">
    <name type="scientific">Methanothermobacter marburgensis (strain ATCC BAA-927 / DSM 2133 / JCM 14651 / NBRC 100331 / OCM 82 / Marburg)</name>
    <name type="common">Methanobacterium thermoautotrophicum</name>
    <dbReference type="NCBI Taxonomy" id="79929"/>
    <lineage>
        <taxon>Archaea</taxon>
        <taxon>Methanobacteriati</taxon>
        <taxon>Methanobacteriota</taxon>
        <taxon>Methanomada group</taxon>
        <taxon>Methanobacteria</taxon>
        <taxon>Methanobacteriales</taxon>
        <taxon>Methanobacteriaceae</taxon>
        <taxon>Methanothermobacter</taxon>
    </lineage>
</organism>
<dbReference type="KEGG" id="mmg:MTBMA_c17870"/>
<evidence type="ECO:0000313" key="1">
    <source>
        <dbReference type="EMBL" id="ADL59355.1"/>
    </source>
</evidence>
<evidence type="ECO:0000313" key="2">
    <source>
        <dbReference type="Proteomes" id="UP000000345"/>
    </source>
</evidence>
<dbReference type="RefSeq" id="WP_013296565.1">
    <property type="nucleotide sequence ID" value="NC_014408.1"/>
</dbReference>
<dbReference type="EMBL" id="CP001710">
    <property type="protein sequence ID" value="ADL59355.1"/>
    <property type="molecule type" value="Genomic_DNA"/>
</dbReference>
<protein>
    <submittedName>
        <fullName evidence="1">Uncharacterized protein</fullName>
    </submittedName>
</protein>
<dbReference type="STRING" id="79929.MTBMA_c17870"/>
<gene>
    <name evidence="1" type="ordered locus">MTBMA_c17870</name>
</gene>
<dbReference type="GeneID" id="9705498"/>
<dbReference type="OrthoDB" id="85914at2157"/>
<dbReference type="Proteomes" id="UP000000345">
    <property type="component" value="Chromosome"/>
</dbReference>
<proteinExistence type="predicted"/>
<reference evidence="1 2" key="2">
    <citation type="journal article" date="2010" name="J. Bacteriol.">
        <title>Complete genome sequence of Methanothermobacter marburgensis, a methanoarchaeon model organism.</title>
        <authorList>
            <person name="Liesegang H."/>
            <person name="Kaster A.K."/>
            <person name="Wiezer A."/>
            <person name="Goenrich M."/>
            <person name="Wollherr A."/>
            <person name="Seedorf H."/>
            <person name="Gottschalk G."/>
            <person name="Thauer R.K."/>
        </authorList>
    </citation>
    <scope>NUCLEOTIDE SEQUENCE [LARGE SCALE GENOMIC DNA]</scope>
    <source>
        <strain evidence="2">ATCC BAA-927 / DSM 2133 / JCM 14651 / NBRC 100331 / OCM 82 / Marburg</strain>
    </source>
</reference>
<name>D9PYQ7_METTM</name>
<sequence length="174" mass="19565">MKIRSRPELLERAFPGIHVRIVLSPLNDRISPIIIGGELKGNEIQVFRKTVNCNFLSDYVIRREECLCPSGHGENWTCMNFRVNDSLDYYLISDGCSGSFILDTDCNRSHEEIKIRSGSLKLNLTGQGVVWIHLHGCGRGVIIAGLPRSGMDCPLKPDYFEVQPCSLQILISPY</sequence>
<reference key="1">
    <citation type="submission" date="2009-08" db="EMBL/GenBank/DDBJ databases">
        <title>The genome sequence of Methanothermobacter marburgensis.</title>
        <authorList>
            <person name="Kaster A."/>
            <person name="Seedorf H."/>
            <person name="Goenrich M."/>
            <person name="Wiezer A."/>
            <person name="Liesegang H."/>
            <person name="Thauer R."/>
            <person name="Gottschalk G."/>
        </authorList>
    </citation>
    <scope>NUCLEOTIDE SEQUENCE</scope>
    <source>
        <strain>Marburg</strain>
    </source>
</reference>
<dbReference type="AlphaFoldDB" id="D9PYQ7"/>
<dbReference type="GeneID" id="77400555"/>